<dbReference type="Proteomes" id="UP000314285">
    <property type="component" value="Unassembled WGS sequence"/>
</dbReference>
<protein>
    <submittedName>
        <fullName evidence="2">DUF4760 domain-containing protein</fullName>
    </submittedName>
</protein>
<sequence length="166" mass="19757">MAQPQEITYWGGNLAFWFQTAVFALSAVIAIFTLWRNERQAKKRATIDLVLMETQDCNFREVKEKFGKYKKDNLNFTKLACEELIDNAEQNEVIMSILNHYEFIASGVFEGALDEKIYKRMKRGVFIRDWKSLEPYVMELRRKEGRKQIYIETQKLAEKWDKEKPK</sequence>
<keyword evidence="1" id="KW-0472">Membrane</keyword>
<dbReference type="AlphaFoldDB" id="A0A8H2K838"/>
<dbReference type="RefSeq" id="WP_034672202.1">
    <property type="nucleotide sequence ID" value="NZ_JAATPH010000005.1"/>
</dbReference>
<organism evidence="2 3">
    <name type="scientific">Acinetobacter radioresistens</name>
    <dbReference type="NCBI Taxonomy" id="40216"/>
    <lineage>
        <taxon>Bacteria</taxon>
        <taxon>Pseudomonadati</taxon>
        <taxon>Pseudomonadota</taxon>
        <taxon>Gammaproteobacteria</taxon>
        <taxon>Moraxellales</taxon>
        <taxon>Moraxellaceae</taxon>
        <taxon>Acinetobacter</taxon>
    </lineage>
</organism>
<keyword evidence="1" id="KW-1133">Transmembrane helix</keyword>
<reference evidence="2 3" key="1">
    <citation type="submission" date="2019-06" db="EMBL/GenBank/DDBJ databases">
        <title>Genome of Acinetobacter radioresistens APH1, a phenol degrading strain.</title>
        <authorList>
            <person name="Liu Y."/>
        </authorList>
    </citation>
    <scope>NUCLEOTIDE SEQUENCE [LARGE SCALE GENOMIC DNA]</scope>
    <source>
        <strain evidence="2 3">APH1</strain>
    </source>
</reference>
<gene>
    <name evidence="2" type="ORF">FHY67_02160</name>
</gene>
<feature type="transmembrane region" description="Helical" evidence="1">
    <location>
        <begin position="14"/>
        <end position="35"/>
    </location>
</feature>
<evidence type="ECO:0000313" key="2">
    <source>
        <dbReference type="EMBL" id="TNX94289.1"/>
    </source>
</evidence>
<comment type="caution">
    <text evidence="2">The sequence shown here is derived from an EMBL/GenBank/DDBJ whole genome shotgun (WGS) entry which is preliminary data.</text>
</comment>
<dbReference type="EMBL" id="VFBM01000001">
    <property type="protein sequence ID" value="TNX94289.1"/>
    <property type="molecule type" value="Genomic_DNA"/>
</dbReference>
<name>A0A8H2K838_ACIRA</name>
<proteinExistence type="predicted"/>
<evidence type="ECO:0000256" key="1">
    <source>
        <dbReference type="SAM" id="Phobius"/>
    </source>
</evidence>
<evidence type="ECO:0000313" key="3">
    <source>
        <dbReference type="Proteomes" id="UP000314285"/>
    </source>
</evidence>
<dbReference type="InterPro" id="IPR031876">
    <property type="entry name" value="DUF4760"/>
</dbReference>
<accession>A0A8H2K838</accession>
<keyword evidence="1" id="KW-0812">Transmembrane</keyword>
<dbReference type="Pfam" id="PF15956">
    <property type="entry name" value="DUF4760"/>
    <property type="match status" value="1"/>
</dbReference>